<proteinExistence type="predicted"/>
<gene>
    <name evidence="1" type="ORF">XENORESO_015178</name>
</gene>
<organism evidence="1 2">
    <name type="scientific">Xenotaenia resolanae</name>
    <dbReference type="NCBI Taxonomy" id="208358"/>
    <lineage>
        <taxon>Eukaryota</taxon>
        <taxon>Metazoa</taxon>
        <taxon>Chordata</taxon>
        <taxon>Craniata</taxon>
        <taxon>Vertebrata</taxon>
        <taxon>Euteleostomi</taxon>
        <taxon>Actinopterygii</taxon>
        <taxon>Neopterygii</taxon>
        <taxon>Teleostei</taxon>
        <taxon>Neoteleostei</taxon>
        <taxon>Acanthomorphata</taxon>
        <taxon>Ovalentaria</taxon>
        <taxon>Atherinomorphae</taxon>
        <taxon>Cyprinodontiformes</taxon>
        <taxon>Goodeidae</taxon>
        <taxon>Xenotaenia</taxon>
    </lineage>
</organism>
<keyword evidence="2" id="KW-1185">Reference proteome</keyword>
<comment type="caution">
    <text evidence="1">The sequence shown here is derived from an EMBL/GenBank/DDBJ whole genome shotgun (WGS) entry which is preliminary data.</text>
</comment>
<dbReference type="EMBL" id="JAHRIM010050535">
    <property type="protein sequence ID" value="MEQ2268793.1"/>
    <property type="molecule type" value="Genomic_DNA"/>
</dbReference>
<evidence type="ECO:0000313" key="2">
    <source>
        <dbReference type="Proteomes" id="UP001444071"/>
    </source>
</evidence>
<reference evidence="1 2" key="1">
    <citation type="submission" date="2021-06" db="EMBL/GenBank/DDBJ databases">
        <authorList>
            <person name="Palmer J.M."/>
        </authorList>
    </citation>
    <scope>NUCLEOTIDE SEQUENCE [LARGE SCALE GENOMIC DNA]</scope>
    <source>
        <strain evidence="1 2">XR_2019</strain>
        <tissue evidence="1">Muscle</tissue>
    </source>
</reference>
<protein>
    <submittedName>
        <fullName evidence="1">Uncharacterized protein</fullName>
    </submittedName>
</protein>
<name>A0ABV0WIW7_9TELE</name>
<accession>A0ABV0WIW7</accession>
<dbReference type="Proteomes" id="UP001444071">
    <property type="component" value="Unassembled WGS sequence"/>
</dbReference>
<sequence length="107" mass="11885">MCVPLKSQTSTLQSPAKHCVRISKCLFALCFQCVFISQASSVCVHVVIGCLGSSSQRGRWVGFRAGFLFSALIEEHVRCFSLQQDDRVRVTLHQGHLTLQTESQEGK</sequence>
<evidence type="ECO:0000313" key="1">
    <source>
        <dbReference type="EMBL" id="MEQ2268793.1"/>
    </source>
</evidence>